<keyword evidence="2" id="KW-0808">Transferase</keyword>
<proteinExistence type="predicted"/>
<gene>
    <name evidence="2" type="ORF">GAQ59_11520</name>
</gene>
<sequence>MKNYNSIDLTKFILSIFVITIHCYIVPTIQQPLLRDICMMIQYTAVPLFFCFTGYFLFRRVLLAPEGAKKNIKRAWLRFGKLYLIWFIIYSVIIDGQGGGGGGVCGGGVNILHNLFCRGYNHLWYLWSGLYCIPIIYLLLKIKIKPTAIFIIGIIAYIFFRVYSHYGSVDNPQGICRLFAYIWEHHLFNVFGICNGLCYLSMGLLFAQKGTTKNKRWLFTLFILGILLSIPDRNRTLGIGMILITYVACNLILNWNLKMNKNIAMQFREASTFIYVVHGATIALTSKWLSVNQLNGWIACVLFTVFSAFLFIKLKEQKGFSWLKQLI</sequence>
<evidence type="ECO:0000313" key="2">
    <source>
        <dbReference type="EMBL" id="KAB4169795.1"/>
    </source>
</evidence>
<feature type="domain" description="Acyltransferase 3" evidence="1">
    <location>
        <begin position="5"/>
        <end position="311"/>
    </location>
</feature>
<comment type="caution">
    <text evidence="2">The sequence shown here is derived from an EMBL/GenBank/DDBJ whole genome shotgun (WGS) entry which is preliminary data.</text>
</comment>
<accession>A0A6A2GI29</accession>
<evidence type="ECO:0000259" key="1">
    <source>
        <dbReference type="Pfam" id="PF01757"/>
    </source>
</evidence>
<dbReference type="InterPro" id="IPR002656">
    <property type="entry name" value="Acyl_transf_3_dom"/>
</dbReference>
<protein>
    <submittedName>
        <fullName evidence="2">Acyltransferase</fullName>
    </submittedName>
</protein>
<keyword evidence="2" id="KW-0012">Acyltransferase</keyword>
<dbReference type="Proteomes" id="UP000433928">
    <property type="component" value="Unassembled WGS sequence"/>
</dbReference>
<evidence type="ECO:0000313" key="3">
    <source>
        <dbReference type="Proteomes" id="UP000433928"/>
    </source>
</evidence>
<dbReference type="Pfam" id="PF01757">
    <property type="entry name" value="Acyl_transf_3"/>
    <property type="match status" value="1"/>
</dbReference>
<dbReference type="RefSeq" id="WP_151853603.1">
    <property type="nucleotide sequence ID" value="NZ_WCUE01000002.1"/>
</dbReference>
<reference evidence="2 3" key="1">
    <citation type="journal article" date="2019" name="Nat. Med.">
        <title>A library of human gut bacterial isolates paired with longitudinal multiomics data enables mechanistic microbiome research.</title>
        <authorList>
            <person name="Poyet M."/>
            <person name="Groussin M."/>
            <person name="Gibbons S.M."/>
            <person name="Avila-Pacheco J."/>
            <person name="Jiang X."/>
            <person name="Kearney S.M."/>
            <person name="Perrotta A.R."/>
            <person name="Berdy B."/>
            <person name="Zhao S."/>
            <person name="Lieberman T.D."/>
            <person name="Swanson P.K."/>
            <person name="Smith M."/>
            <person name="Roesemann S."/>
            <person name="Alexander J.E."/>
            <person name="Rich S.A."/>
            <person name="Livny J."/>
            <person name="Vlamakis H."/>
            <person name="Clish C."/>
            <person name="Bullock K."/>
            <person name="Deik A."/>
            <person name="Scott J."/>
            <person name="Pierce K.A."/>
            <person name="Xavier R.J."/>
            <person name="Alm E.J."/>
        </authorList>
    </citation>
    <scope>NUCLEOTIDE SEQUENCE [LARGE SCALE GENOMIC DNA]</scope>
    <source>
        <strain evidence="2 3">BIOML-A27</strain>
    </source>
</reference>
<dbReference type="GO" id="GO:0016747">
    <property type="term" value="F:acyltransferase activity, transferring groups other than amino-acyl groups"/>
    <property type="evidence" value="ECO:0007669"/>
    <property type="project" value="InterPro"/>
</dbReference>
<dbReference type="EMBL" id="WCUG01000008">
    <property type="protein sequence ID" value="KAB4169795.1"/>
    <property type="molecule type" value="Genomic_DNA"/>
</dbReference>
<organism evidence="2 3">
    <name type="scientific">Bacteroides uniformis</name>
    <dbReference type="NCBI Taxonomy" id="820"/>
    <lineage>
        <taxon>Bacteria</taxon>
        <taxon>Pseudomonadati</taxon>
        <taxon>Bacteroidota</taxon>
        <taxon>Bacteroidia</taxon>
        <taxon>Bacteroidales</taxon>
        <taxon>Bacteroidaceae</taxon>
        <taxon>Bacteroides</taxon>
    </lineage>
</organism>
<dbReference type="AlphaFoldDB" id="A0A6A2GI29"/>
<name>A0A6A2GI29_BACUN</name>